<keyword evidence="2" id="KW-0282">Flagellum</keyword>
<dbReference type="AlphaFoldDB" id="G2DHR0"/>
<dbReference type="Pfam" id="PF03646">
    <property type="entry name" value="FlaG"/>
    <property type="match status" value="1"/>
</dbReference>
<protein>
    <submittedName>
        <fullName evidence="2">Flagellin protein flaG</fullName>
    </submittedName>
</protein>
<keyword evidence="2" id="KW-0966">Cell projection</keyword>
<gene>
    <name evidence="2" type="ORF">Rifp1Sym_fp00070</name>
</gene>
<keyword evidence="1" id="KW-0175">Coiled coil</keyword>
<dbReference type="Proteomes" id="UP000004491">
    <property type="component" value="Unassembled WGS sequence"/>
</dbReference>
<dbReference type="InterPro" id="IPR005186">
    <property type="entry name" value="FlaG"/>
</dbReference>
<dbReference type="PANTHER" id="PTHR37166">
    <property type="entry name" value="PROTEIN FLAG"/>
    <property type="match status" value="1"/>
</dbReference>
<keyword evidence="2" id="KW-0969">Cilium</keyword>
<dbReference type="Gene3D" id="3.30.160.170">
    <property type="entry name" value="FlaG-like"/>
    <property type="match status" value="1"/>
</dbReference>
<name>G2DHR0_9GAMM</name>
<reference evidence="2" key="1">
    <citation type="journal article" date="2011" name="ISME J.">
        <title>The endosymbionts of the deep-sea tubeworms Riftia pachyptila and Tevnia jerichonana share an identical physiology as revealed by proteogenomic analyses.</title>
        <authorList>
            <person name="Gardebrecht A."/>
            <person name="Markert S."/>
            <person name="Felbeck H."/>
            <person name="Thuermer A."/>
            <person name="Albrecht D."/>
            <person name="Wollherr A."/>
            <person name="Kabisch J."/>
            <person name="Lehmann R."/>
            <person name="Daniel R."/>
            <person name="Liesegang H."/>
            <person name="Hecker M."/>
            <person name="Sievert S.M."/>
            <person name="Schweder T."/>
        </authorList>
    </citation>
    <scope>NUCLEOTIDE SEQUENCE [LARGE SCALE GENOMIC DNA]</scope>
</reference>
<feature type="coiled-coil region" evidence="1">
    <location>
        <begin position="46"/>
        <end position="84"/>
    </location>
</feature>
<dbReference type="InterPro" id="IPR035924">
    <property type="entry name" value="FlaG-like_sf"/>
</dbReference>
<organism evidence="2 3">
    <name type="scientific">endosymbiont of Riftia pachyptila</name>
    <name type="common">vent Ph05</name>
    <dbReference type="NCBI Taxonomy" id="1048808"/>
    <lineage>
        <taxon>Bacteria</taxon>
        <taxon>Pseudomonadati</taxon>
        <taxon>Pseudomonadota</taxon>
        <taxon>Gammaproteobacteria</taxon>
        <taxon>sulfur-oxidizing symbionts</taxon>
    </lineage>
</organism>
<evidence type="ECO:0000256" key="1">
    <source>
        <dbReference type="SAM" id="Coils"/>
    </source>
</evidence>
<sequence length="129" mass="14775">MDAMTTEVTMGSLLQFSRTTQPQWVEQARPAEAARQVAERNISIHQDQAEEESQGSLERLEKMVEELNQKVQQQKRSLQFSVDEESGKTIIKVIDLDRDELVRQIPPEEVIRLAQRMQENSGVILKAKA</sequence>
<comment type="caution">
    <text evidence="2">The sequence shown here is derived from an EMBL/GenBank/DDBJ whole genome shotgun (WGS) entry which is preliminary data.</text>
</comment>
<dbReference type="SUPFAM" id="SSF160214">
    <property type="entry name" value="FlaG-like"/>
    <property type="match status" value="1"/>
</dbReference>
<keyword evidence="3" id="KW-1185">Reference proteome</keyword>
<evidence type="ECO:0000313" key="2">
    <source>
        <dbReference type="EMBL" id="EGV49851.1"/>
    </source>
</evidence>
<accession>G2DHR0</accession>
<dbReference type="PANTHER" id="PTHR37166:SF1">
    <property type="entry name" value="PROTEIN FLAG"/>
    <property type="match status" value="1"/>
</dbReference>
<proteinExistence type="predicted"/>
<dbReference type="EMBL" id="AFOC01000147">
    <property type="protein sequence ID" value="EGV49851.1"/>
    <property type="molecule type" value="Genomic_DNA"/>
</dbReference>
<evidence type="ECO:0000313" key="3">
    <source>
        <dbReference type="Proteomes" id="UP000004491"/>
    </source>
</evidence>